<keyword evidence="2" id="KW-1185">Reference proteome</keyword>
<gene>
    <name evidence="1" type="ORF">KUTeg_023510</name>
</gene>
<dbReference type="Proteomes" id="UP001217089">
    <property type="component" value="Unassembled WGS sequence"/>
</dbReference>
<protein>
    <submittedName>
        <fullName evidence="1">Uncharacterized protein</fullName>
    </submittedName>
</protein>
<organism evidence="1 2">
    <name type="scientific">Tegillarca granosa</name>
    <name type="common">Malaysian cockle</name>
    <name type="synonym">Anadara granosa</name>
    <dbReference type="NCBI Taxonomy" id="220873"/>
    <lineage>
        <taxon>Eukaryota</taxon>
        <taxon>Metazoa</taxon>
        <taxon>Spiralia</taxon>
        <taxon>Lophotrochozoa</taxon>
        <taxon>Mollusca</taxon>
        <taxon>Bivalvia</taxon>
        <taxon>Autobranchia</taxon>
        <taxon>Pteriomorphia</taxon>
        <taxon>Arcoida</taxon>
        <taxon>Arcoidea</taxon>
        <taxon>Arcidae</taxon>
        <taxon>Tegillarca</taxon>
    </lineage>
</organism>
<name>A0ABQ9E2U5_TEGGR</name>
<dbReference type="EMBL" id="JARBDR010000921">
    <property type="protein sequence ID" value="KAJ8299450.1"/>
    <property type="molecule type" value="Genomic_DNA"/>
</dbReference>
<proteinExistence type="predicted"/>
<comment type="caution">
    <text evidence="1">The sequence shown here is derived from an EMBL/GenBank/DDBJ whole genome shotgun (WGS) entry which is preliminary data.</text>
</comment>
<evidence type="ECO:0000313" key="2">
    <source>
        <dbReference type="Proteomes" id="UP001217089"/>
    </source>
</evidence>
<sequence length="132" mass="15556">MNVLRLPPISRQQKKFSRRFDYSVGNSSWSIEYRQKFRYLPPLRKKTSLLSLTTNNEPTVQYNRAHEAADAHWNLTPKEIDKQNNRKIIYHLRQSLNKRMQKRQHDLDDQCGSAGIAELSCVEKCINNLNIV</sequence>
<accession>A0ABQ9E2U5</accession>
<reference evidence="1 2" key="1">
    <citation type="submission" date="2022-12" db="EMBL/GenBank/DDBJ databases">
        <title>Chromosome-level genome of Tegillarca granosa.</title>
        <authorList>
            <person name="Kim J."/>
        </authorList>
    </citation>
    <scope>NUCLEOTIDE SEQUENCE [LARGE SCALE GENOMIC DNA]</scope>
    <source>
        <strain evidence="1">Teg-2019</strain>
        <tissue evidence="1">Adductor muscle</tissue>
    </source>
</reference>
<evidence type="ECO:0000313" key="1">
    <source>
        <dbReference type="EMBL" id="KAJ8299450.1"/>
    </source>
</evidence>